<gene>
    <name evidence="2" type="ORF">HYFRA_00000967</name>
</gene>
<accession>A0A9N9KVE3</accession>
<evidence type="ECO:0000313" key="2">
    <source>
        <dbReference type="EMBL" id="CAG8952227.1"/>
    </source>
</evidence>
<name>A0A9N9KVE3_9HELO</name>
<organism evidence="2 3">
    <name type="scientific">Hymenoscyphus fraxineus</name>
    <dbReference type="NCBI Taxonomy" id="746836"/>
    <lineage>
        <taxon>Eukaryota</taxon>
        <taxon>Fungi</taxon>
        <taxon>Dikarya</taxon>
        <taxon>Ascomycota</taxon>
        <taxon>Pezizomycotina</taxon>
        <taxon>Leotiomycetes</taxon>
        <taxon>Helotiales</taxon>
        <taxon>Helotiaceae</taxon>
        <taxon>Hymenoscyphus</taxon>
    </lineage>
</organism>
<feature type="region of interest" description="Disordered" evidence="1">
    <location>
        <begin position="90"/>
        <end position="150"/>
    </location>
</feature>
<dbReference type="AlphaFoldDB" id="A0A9N9KVE3"/>
<proteinExistence type="predicted"/>
<keyword evidence="3" id="KW-1185">Reference proteome</keyword>
<dbReference type="Proteomes" id="UP000696280">
    <property type="component" value="Unassembled WGS sequence"/>
</dbReference>
<evidence type="ECO:0000256" key="1">
    <source>
        <dbReference type="SAM" id="MobiDB-lite"/>
    </source>
</evidence>
<feature type="compositionally biased region" description="Basic and acidic residues" evidence="1">
    <location>
        <begin position="122"/>
        <end position="137"/>
    </location>
</feature>
<evidence type="ECO:0000313" key="3">
    <source>
        <dbReference type="Proteomes" id="UP000696280"/>
    </source>
</evidence>
<dbReference type="EMBL" id="CAJVRL010000045">
    <property type="protein sequence ID" value="CAG8952227.1"/>
    <property type="molecule type" value="Genomic_DNA"/>
</dbReference>
<protein>
    <submittedName>
        <fullName evidence="2">Uncharacterized protein</fullName>
    </submittedName>
</protein>
<reference evidence="2" key="1">
    <citation type="submission" date="2021-07" db="EMBL/GenBank/DDBJ databases">
        <authorList>
            <person name="Durling M."/>
        </authorList>
    </citation>
    <scope>NUCLEOTIDE SEQUENCE</scope>
</reference>
<sequence>MFRTSTPFFSALSPPNHPPPPIQHPISMQTKISFPSFNRKQPNPRIPHRKTSLAKINIHSIAQAFSNLTDNILSPKEFEDMIEDALCSPITEEVSRGREDDDEKTALLGEHKRKRGSSILRPDPKQGRRTKEGKHDEDENTNCYTEGFGV</sequence>
<comment type="caution">
    <text evidence="2">The sequence shown here is derived from an EMBL/GenBank/DDBJ whole genome shotgun (WGS) entry which is preliminary data.</text>
</comment>
<feature type="region of interest" description="Disordered" evidence="1">
    <location>
        <begin position="1"/>
        <end position="27"/>
    </location>
</feature>